<proteinExistence type="predicted"/>
<sequence length="117" mass="13160">MTREQMREAAHSPTLGRVRATPSAIRRTPAAPPHRCPRGVPGRTMGAAGKQECRAAERKETMNHQMQLDLSRDRAQALRAEAHRDREARRARPERPAARPLEALLSALHLRPRVRPA</sequence>
<evidence type="ECO:0000313" key="2">
    <source>
        <dbReference type="EMBL" id="GBF06629.1"/>
    </source>
</evidence>
<feature type="compositionally biased region" description="Basic and acidic residues" evidence="1">
    <location>
        <begin position="1"/>
        <end position="10"/>
    </location>
</feature>
<organism evidence="2 3">
    <name type="scientific">Deinococcus aerius</name>
    <dbReference type="NCBI Taxonomy" id="200253"/>
    <lineage>
        <taxon>Bacteria</taxon>
        <taxon>Thermotogati</taxon>
        <taxon>Deinococcota</taxon>
        <taxon>Deinococci</taxon>
        <taxon>Deinococcales</taxon>
        <taxon>Deinococcaceae</taxon>
        <taxon>Deinococcus</taxon>
    </lineage>
</organism>
<evidence type="ECO:0000256" key="1">
    <source>
        <dbReference type="SAM" id="MobiDB-lite"/>
    </source>
</evidence>
<feature type="region of interest" description="Disordered" evidence="1">
    <location>
        <begin position="1"/>
        <end position="50"/>
    </location>
</feature>
<dbReference type="AlphaFoldDB" id="A0A2I9CX33"/>
<accession>A0A2I9CX33</accession>
<protein>
    <submittedName>
        <fullName evidence="2">Uncharacterized protein</fullName>
    </submittedName>
</protein>
<name>A0A2I9CX33_9DEIO</name>
<dbReference type="EMBL" id="BFAG01000009">
    <property type="protein sequence ID" value="GBF06629.1"/>
    <property type="molecule type" value="Genomic_DNA"/>
</dbReference>
<gene>
    <name evidence="2" type="ORF">DAERI_090215</name>
</gene>
<feature type="region of interest" description="Disordered" evidence="1">
    <location>
        <begin position="78"/>
        <end position="103"/>
    </location>
</feature>
<dbReference type="Proteomes" id="UP000236569">
    <property type="component" value="Unassembled WGS sequence"/>
</dbReference>
<keyword evidence="3" id="KW-1185">Reference proteome</keyword>
<reference evidence="3" key="1">
    <citation type="submission" date="2018-01" db="EMBL/GenBank/DDBJ databases">
        <title>Draft Genome Sequence of the Radioresistant Bacterium Deinococcus aerius TR0125, Isolated from the Higher Atmosphere above Japan.</title>
        <authorList>
            <person name="Satoh K."/>
            <person name="Arai H."/>
            <person name="Sanzen T."/>
            <person name="Kawaguchi Y."/>
            <person name="Hayashi H."/>
            <person name="Yokobori S."/>
            <person name="Yamagishi A."/>
            <person name="Oono Y."/>
            <person name="Narumi I."/>
        </authorList>
    </citation>
    <scope>NUCLEOTIDE SEQUENCE [LARGE SCALE GENOMIC DNA]</scope>
    <source>
        <strain evidence="3">TR0125</strain>
    </source>
</reference>
<evidence type="ECO:0000313" key="3">
    <source>
        <dbReference type="Proteomes" id="UP000236569"/>
    </source>
</evidence>
<comment type="caution">
    <text evidence="2">The sequence shown here is derived from an EMBL/GenBank/DDBJ whole genome shotgun (WGS) entry which is preliminary data.</text>
</comment>
<feature type="compositionally biased region" description="Basic and acidic residues" evidence="1">
    <location>
        <begin position="78"/>
        <end position="97"/>
    </location>
</feature>